<dbReference type="Gene3D" id="3.40.50.1000">
    <property type="entry name" value="HAD superfamily/HAD-like"/>
    <property type="match status" value="1"/>
</dbReference>
<gene>
    <name evidence="2" type="ORF">B0A49_02744</name>
</gene>
<sequence>MTSPRLRRPLHLLLDWDGTLTQRDTLHLVSSIGYAHHKRHQNIHRNESESPDSWPPDPTDPPGPIDPWNEVVQMYGADLKQHAESYKPQASERKTVEQESAWLASLEGIENRSVGRVEQAGFFRGVKRAEIAEAARKATDGKGLQLREGWAELFSSAASFTSSNEDAGDQEAAKHDSKVTIISVNWSGEFIRESLLYAAYIINGWPDEQKKKLQQAIKDMAVFANEIEEVDRPEGSLGKLSKSEEKGIRTSKDKLEYMPTRNSRRGTVVYVGDSPTDFDALLAADVGICIRDEPMGSGQEELSETLERVSVKVRNISEYKASPDTNASGPTLWWARGLKEVVDLIEAKG</sequence>
<dbReference type="STRING" id="331657.A0A4V5NJD5"/>
<accession>A0A4V5NJD5</accession>
<evidence type="ECO:0000313" key="3">
    <source>
        <dbReference type="Proteomes" id="UP000308768"/>
    </source>
</evidence>
<dbReference type="InterPro" id="IPR023214">
    <property type="entry name" value="HAD_sf"/>
</dbReference>
<name>A0A4V5NJD5_9PEZI</name>
<dbReference type="PANTHER" id="PTHR28181:SF1">
    <property type="entry name" value="COLD TOLERANCE PROTEIN 1"/>
    <property type="match status" value="1"/>
</dbReference>
<evidence type="ECO:0000256" key="1">
    <source>
        <dbReference type="SAM" id="MobiDB-lite"/>
    </source>
</evidence>
<organism evidence="2 3">
    <name type="scientific">Cryomyces minteri</name>
    <dbReference type="NCBI Taxonomy" id="331657"/>
    <lineage>
        <taxon>Eukaryota</taxon>
        <taxon>Fungi</taxon>
        <taxon>Dikarya</taxon>
        <taxon>Ascomycota</taxon>
        <taxon>Pezizomycotina</taxon>
        <taxon>Dothideomycetes</taxon>
        <taxon>Dothideomycetes incertae sedis</taxon>
        <taxon>Cryomyces</taxon>
    </lineage>
</organism>
<dbReference type="OrthoDB" id="10255128at2759"/>
<comment type="caution">
    <text evidence="2">The sequence shown here is derived from an EMBL/GenBank/DDBJ whole genome shotgun (WGS) entry which is preliminary data.</text>
</comment>
<feature type="region of interest" description="Disordered" evidence="1">
    <location>
        <begin position="39"/>
        <end position="68"/>
    </location>
</feature>
<dbReference type="AlphaFoldDB" id="A0A4V5NJD5"/>
<dbReference type="InterPro" id="IPR050849">
    <property type="entry name" value="HAD-like_hydrolase_phosphatase"/>
</dbReference>
<keyword evidence="3" id="KW-1185">Reference proteome</keyword>
<reference evidence="2 3" key="1">
    <citation type="submission" date="2017-03" db="EMBL/GenBank/DDBJ databases">
        <title>Genomes of endolithic fungi from Antarctica.</title>
        <authorList>
            <person name="Coleine C."/>
            <person name="Masonjones S."/>
            <person name="Stajich J.E."/>
        </authorList>
    </citation>
    <scope>NUCLEOTIDE SEQUENCE [LARGE SCALE GENOMIC DNA]</scope>
    <source>
        <strain evidence="2 3">CCFEE 5187</strain>
    </source>
</reference>
<dbReference type="EMBL" id="NAJN01000213">
    <property type="protein sequence ID" value="TKA76909.1"/>
    <property type="molecule type" value="Genomic_DNA"/>
</dbReference>
<dbReference type="PANTHER" id="PTHR28181">
    <property type="entry name" value="UPF0655 PROTEIN YCR015C"/>
    <property type="match status" value="1"/>
</dbReference>
<evidence type="ECO:0000313" key="2">
    <source>
        <dbReference type="EMBL" id="TKA76909.1"/>
    </source>
</evidence>
<dbReference type="SUPFAM" id="SSF56784">
    <property type="entry name" value="HAD-like"/>
    <property type="match status" value="1"/>
</dbReference>
<proteinExistence type="predicted"/>
<protein>
    <submittedName>
        <fullName evidence="2">Uncharacterized protein</fullName>
    </submittedName>
</protein>
<dbReference type="Proteomes" id="UP000308768">
    <property type="component" value="Unassembled WGS sequence"/>
</dbReference>
<dbReference type="InterPro" id="IPR036412">
    <property type="entry name" value="HAD-like_sf"/>
</dbReference>
<feature type="compositionally biased region" description="Pro residues" evidence="1">
    <location>
        <begin position="53"/>
        <end position="65"/>
    </location>
</feature>